<comment type="caution">
    <text evidence="9">The sequence shown here is derived from an EMBL/GenBank/DDBJ whole genome shotgun (WGS) entry which is preliminary data.</text>
</comment>
<evidence type="ECO:0000256" key="7">
    <source>
        <dbReference type="RuleBase" id="RU079119"/>
    </source>
</evidence>
<organism evidence="9 10">
    <name type="scientific">Babesia ovata</name>
    <dbReference type="NCBI Taxonomy" id="189622"/>
    <lineage>
        <taxon>Eukaryota</taxon>
        <taxon>Sar</taxon>
        <taxon>Alveolata</taxon>
        <taxon>Apicomplexa</taxon>
        <taxon>Aconoidasida</taxon>
        <taxon>Piroplasmida</taxon>
        <taxon>Babesiidae</taxon>
        <taxon>Babesia</taxon>
    </lineage>
</organism>
<gene>
    <name evidence="9" type="ORF">BOVATA_006120</name>
</gene>
<dbReference type="RefSeq" id="XP_028865362.1">
    <property type="nucleotide sequence ID" value="XM_029009529.1"/>
</dbReference>
<dbReference type="InterPro" id="IPR039859">
    <property type="entry name" value="PFA4/ZDH16/20/ERF2-like"/>
</dbReference>
<dbReference type="Proteomes" id="UP000236319">
    <property type="component" value="Unassembled WGS sequence"/>
</dbReference>
<dbReference type="AlphaFoldDB" id="A0A2H6K841"/>
<dbReference type="InterPro" id="IPR001594">
    <property type="entry name" value="Palmitoyltrfase_DHHC"/>
</dbReference>
<feature type="transmembrane region" description="Helical" evidence="7">
    <location>
        <begin position="128"/>
        <end position="148"/>
    </location>
</feature>
<feature type="transmembrane region" description="Helical" evidence="7">
    <location>
        <begin position="88"/>
        <end position="108"/>
    </location>
</feature>
<keyword evidence="5 7" id="KW-0472">Membrane</keyword>
<sequence>MDALSLDISHAVEASVPSSSAQSSQRSSPRRLMTYTSFVPSRGASMPTDNDTDPLICSQDRNLSSPRVSAKSVYAVQPTPSGTSFFRYLPVVLVVASFVTVYTVFVFYHLKPAIEDDVSHLGVLSNKTVAILVSTSVCCLLFLLNYILCATVDPGRVPETLEWCMYPGSEKHTPPTLCETKRSGDRRSCKWCSIYKPDRAHHCRVCGRCVLKMDHHCPWVNNCIGWANHKYFFLTVFYAVVLSGLVSTFSFPTVRHVMKSPTVSFASPHMALCFVCHLPLFAVFHNLFLLFVLRFAIFNRVQVPAKQYVVLLVAEVMSIFSFFLCSGFLSFHIFLICEAYTTIEFQEKGSYSNLWLDRSIWSGTLYENLSCVLGKNPLFWLLPIDDRAGNGVTFIPQITADDNDESYDENSTFLKMARETKQFEPILDV</sequence>
<keyword evidence="2 7" id="KW-0808">Transferase</keyword>
<dbReference type="EMBL" id="BDSA01000001">
    <property type="protein sequence ID" value="GBE59119.1"/>
    <property type="molecule type" value="Genomic_DNA"/>
</dbReference>
<keyword evidence="6 7" id="KW-0012">Acyltransferase</keyword>
<dbReference type="EC" id="2.3.1.225" evidence="7"/>
<evidence type="ECO:0000256" key="4">
    <source>
        <dbReference type="ARBA" id="ARBA00022989"/>
    </source>
</evidence>
<evidence type="ECO:0000256" key="2">
    <source>
        <dbReference type="ARBA" id="ARBA00022679"/>
    </source>
</evidence>
<comment type="catalytic activity">
    <reaction evidence="7">
        <text>L-cysteinyl-[protein] + hexadecanoyl-CoA = S-hexadecanoyl-L-cysteinyl-[protein] + CoA</text>
        <dbReference type="Rhea" id="RHEA:36683"/>
        <dbReference type="Rhea" id="RHEA-COMP:10131"/>
        <dbReference type="Rhea" id="RHEA-COMP:11032"/>
        <dbReference type="ChEBI" id="CHEBI:29950"/>
        <dbReference type="ChEBI" id="CHEBI:57287"/>
        <dbReference type="ChEBI" id="CHEBI:57379"/>
        <dbReference type="ChEBI" id="CHEBI:74151"/>
        <dbReference type="EC" id="2.3.1.225"/>
    </reaction>
</comment>
<feature type="transmembrane region" description="Helical" evidence="7">
    <location>
        <begin position="231"/>
        <end position="249"/>
    </location>
</feature>
<keyword evidence="3 7" id="KW-0812">Transmembrane</keyword>
<name>A0A2H6K841_9APIC</name>
<dbReference type="Pfam" id="PF01529">
    <property type="entry name" value="DHHC"/>
    <property type="match status" value="1"/>
</dbReference>
<evidence type="ECO:0000256" key="5">
    <source>
        <dbReference type="ARBA" id="ARBA00023136"/>
    </source>
</evidence>
<evidence type="ECO:0000256" key="3">
    <source>
        <dbReference type="ARBA" id="ARBA00022692"/>
    </source>
</evidence>
<reference evidence="9 10" key="1">
    <citation type="journal article" date="2017" name="BMC Genomics">
        <title>Whole-genome assembly of Babesia ovata and comparative genomics between closely related pathogens.</title>
        <authorList>
            <person name="Yamagishi J."/>
            <person name="Asada M."/>
            <person name="Hakimi H."/>
            <person name="Tanaka T.Q."/>
            <person name="Sugimoto C."/>
            <person name="Kawazu S."/>
        </authorList>
    </citation>
    <scope>NUCLEOTIDE SEQUENCE [LARGE SCALE GENOMIC DNA]</scope>
    <source>
        <strain evidence="9 10">Miyake</strain>
    </source>
</reference>
<dbReference type="GO" id="GO:0019706">
    <property type="term" value="F:protein-cysteine S-palmitoyltransferase activity"/>
    <property type="evidence" value="ECO:0007669"/>
    <property type="project" value="UniProtKB-EC"/>
</dbReference>
<dbReference type="PANTHER" id="PTHR12246">
    <property type="entry name" value="PALMITOYLTRANSFERASE ZDHHC16"/>
    <property type="match status" value="1"/>
</dbReference>
<comment type="similarity">
    <text evidence="7">Belongs to the DHHC palmitoyltransferase family.</text>
</comment>
<dbReference type="VEuPathDB" id="PiroplasmaDB:BOVATA_006120"/>
<dbReference type="OrthoDB" id="9909019at2759"/>
<dbReference type="PROSITE" id="PS50216">
    <property type="entry name" value="DHHC"/>
    <property type="match status" value="1"/>
</dbReference>
<protein>
    <recommendedName>
        <fullName evidence="7">Palmitoyltransferase</fullName>
        <ecNumber evidence="7">2.3.1.225</ecNumber>
    </recommendedName>
</protein>
<evidence type="ECO:0000259" key="8">
    <source>
        <dbReference type="Pfam" id="PF01529"/>
    </source>
</evidence>
<evidence type="ECO:0000256" key="6">
    <source>
        <dbReference type="ARBA" id="ARBA00023315"/>
    </source>
</evidence>
<evidence type="ECO:0000256" key="1">
    <source>
        <dbReference type="ARBA" id="ARBA00004141"/>
    </source>
</evidence>
<comment type="subcellular location">
    <subcellularLocation>
        <location evidence="1">Membrane</location>
        <topology evidence="1">Multi-pass membrane protein</topology>
    </subcellularLocation>
</comment>
<proteinExistence type="inferred from homology"/>
<accession>A0A2H6K841</accession>
<feature type="transmembrane region" description="Helical" evidence="7">
    <location>
        <begin position="309"/>
        <end position="335"/>
    </location>
</feature>
<comment type="domain">
    <text evidence="7">The DHHC domain is required for palmitoyltransferase activity.</text>
</comment>
<feature type="transmembrane region" description="Helical" evidence="7">
    <location>
        <begin position="269"/>
        <end position="297"/>
    </location>
</feature>
<dbReference type="GO" id="GO:0016020">
    <property type="term" value="C:membrane"/>
    <property type="evidence" value="ECO:0007669"/>
    <property type="project" value="UniProtKB-SubCell"/>
</dbReference>
<evidence type="ECO:0000313" key="9">
    <source>
        <dbReference type="EMBL" id="GBE59119.1"/>
    </source>
</evidence>
<dbReference type="GeneID" id="39872889"/>
<evidence type="ECO:0000313" key="10">
    <source>
        <dbReference type="Proteomes" id="UP000236319"/>
    </source>
</evidence>
<feature type="domain" description="Palmitoyltransferase DHHC" evidence="8">
    <location>
        <begin position="185"/>
        <end position="348"/>
    </location>
</feature>
<keyword evidence="10" id="KW-1185">Reference proteome</keyword>
<keyword evidence="4 7" id="KW-1133">Transmembrane helix</keyword>